<dbReference type="InterPro" id="IPR001509">
    <property type="entry name" value="Epimerase_deHydtase"/>
</dbReference>
<accession>A0A1S1QNB8</accession>
<evidence type="ECO:0000259" key="3">
    <source>
        <dbReference type="Pfam" id="PF08338"/>
    </source>
</evidence>
<dbReference type="AlphaFoldDB" id="A0A1S1QNB8"/>
<dbReference type="Pfam" id="PF01370">
    <property type="entry name" value="Epimerase"/>
    <property type="match status" value="1"/>
</dbReference>
<feature type="domain" description="NAD-dependent epimerase/dehydratase" evidence="2">
    <location>
        <begin position="3"/>
        <end position="215"/>
    </location>
</feature>
<reference evidence="5" key="1">
    <citation type="submission" date="2016-07" db="EMBL/GenBank/DDBJ databases">
        <title>Sequence Frankia sp. strain CcI1.17.</title>
        <authorList>
            <person name="Ghodhbane-Gtari F."/>
            <person name="Swanson E."/>
            <person name="Gueddou A."/>
            <person name="Morris K."/>
            <person name="Hezbri K."/>
            <person name="Ktari A."/>
            <person name="Nouioui I."/>
            <person name="Abebe-Akele F."/>
            <person name="Simpson S."/>
            <person name="Thomas K."/>
            <person name="Gtari M."/>
            <person name="Tisa L.S."/>
            <person name="Hurst S."/>
        </authorList>
    </citation>
    <scope>NUCLEOTIDE SEQUENCE [LARGE SCALE GENOMIC DNA]</scope>
    <source>
        <strain evidence="5">Cc1.17</strain>
    </source>
</reference>
<evidence type="ECO:0000313" key="4">
    <source>
        <dbReference type="EMBL" id="OHV35076.1"/>
    </source>
</evidence>
<dbReference type="PANTHER" id="PTHR11092">
    <property type="entry name" value="SUGAR NUCLEOTIDE EPIMERASE RELATED"/>
    <property type="match status" value="1"/>
</dbReference>
<dbReference type="Pfam" id="PF08338">
    <property type="entry name" value="DUF1731"/>
    <property type="match status" value="1"/>
</dbReference>
<dbReference type="EMBL" id="MBLM01000123">
    <property type="protein sequence ID" value="OHV35076.1"/>
    <property type="molecule type" value="Genomic_DNA"/>
</dbReference>
<dbReference type="InterPro" id="IPR010099">
    <property type="entry name" value="SDR39U1"/>
</dbReference>
<gene>
    <name evidence="4" type="ORF">CC117_20010</name>
</gene>
<dbReference type="OrthoDB" id="9801773at2"/>
<dbReference type="InterPro" id="IPR013549">
    <property type="entry name" value="DUF1731"/>
</dbReference>
<comment type="caution">
    <text evidence="4">The sequence shown here is derived from an EMBL/GenBank/DDBJ whole genome shotgun (WGS) entry which is preliminary data.</text>
</comment>
<protein>
    <submittedName>
        <fullName evidence="4">TIGR01777 family protein</fullName>
    </submittedName>
</protein>
<feature type="domain" description="DUF1731" evidence="3">
    <location>
        <begin position="251"/>
        <end position="297"/>
    </location>
</feature>
<dbReference type="Proteomes" id="UP000179627">
    <property type="component" value="Unassembled WGS sequence"/>
</dbReference>
<dbReference type="Gene3D" id="3.40.50.720">
    <property type="entry name" value="NAD(P)-binding Rossmann-like Domain"/>
    <property type="match status" value="1"/>
</dbReference>
<dbReference type="CDD" id="cd05242">
    <property type="entry name" value="SDR_a8"/>
    <property type="match status" value="1"/>
</dbReference>
<dbReference type="PANTHER" id="PTHR11092:SF0">
    <property type="entry name" value="EPIMERASE FAMILY PROTEIN SDR39U1"/>
    <property type="match status" value="1"/>
</dbReference>
<sequence>MKVAVTGSSGLIGSALLPALQADGHEVVRIVRRPPGDPSEIRWDPAAGVLDPTALRGVDAVVNLAGAGIGDHRWTSDYRQRLRSSRIDGTRLLAETLAGLSPAPRVLLSGSAIGWYGTAAGSAAVALDESAAPGDGFLAGLARDWEAATTAADQAGLRVVHLRTGIVLSARGGMLPRLLPIFRLGAGGRLGSGRQWLSWISLIDTVGALRFLLGAEEVQGPVNLVAPHPVTNAEFTTALAHALRRPAVARVPRAALRLALGAFADEGVFASQRLTPAALLGAGFAFTHPDLASALSEALRSGT</sequence>
<dbReference type="SUPFAM" id="SSF51735">
    <property type="entry name" value="NAD(P)-binding Rossmann-fold domains"/>
    <property type="match status" value="1"/>
</dbReference>
<proteinExistence type="inferred from homology"/>
<evidence type="ECO:0000313" key="5">
    <source>
        <dbReference type="Proteomes" id="UP000179627"/>
    </source>
</evidence>
<dbReference type="InterPro" id="IPR036291">
    <property type="entry name" value="NAD(P)-bd_dom_sf"/>
</dbReference>
<dbReference type="NCBIfam" id="TIGR01777">
    <property type="entry name" value="yfcH"/>
    <property type="match status" value="1"/>
</dbReference>
<organism evidence="4 5">
    <name type="scientific">Parafrankia colletiae</name>
    <dbReference type="NCBI Taxonomy" id="573497"/>
    <lineage>
        <taxon>Bacteria</taxon>
        <taxon>Bacillati</taxon>
        <taxon>Actinomycetota</taxon>
        <taxon>Actinomycetes</taxon>
        <taxon>Frankiales</taxon>
        <taxon>Frankiaceae</taxon>
        <taxon>Parafrankia</taxon>
    </lineage>
</organism>
<keyword evidence="5" id="KW-1185">Reference proteome</keyword>
<dbReference type="RefSeq" id="WP_071085751.1">
    <property type="nucleotide sequence ID" value="NZ_MBLM01000123.1"/>
</dbReference>
<evidence type="ECO:0000259" key="2">
    <source>
        <dbReference type="Pfam" id="PF01370"/>
    </source>
</evidence>
<comment type="similarity">
    <text evidence="1">Belongs to the NAD(P)-dependent epimerase/dehydratase family. SDR39U1 subfamily.</text>
</comment>
<name>A0A1S1QNB8_9ACTN</name>
<evidence type="ECO:0000256" key="1">
    <source>
        <dbReference type="ARBA" id="ARBA00009353"/>
    </source>
</evidence>